<dbReference type="Proteomes" id="UP001141259">
    <property type="component" value="Unassembled WGS sequence"/>
</dbReference>
<reference evidence="1" key="1">
    <citation type="submission" date="2022-08" db="EMBL/GenBank/DDBJ databases">
        <authorList>
            <person name="Tistechok S."/>
            <person name="Samborskyy M."/>
            <person name="Roman I."/>
        </authorList>
    </citation>
    <scope>NUCLEOTIDE SEQUENCE</scope>
    <source>
        <strain evidence="1">DSM 103496</strain>
    </source>
</reference>
<proteinExistence type="predicted"/>
<protein>
    <submittedName>
        <fullName evidence="1">Uncharacterized protein</fullName>
    </submittedName>
</protein>
<name>A0A9X2VIZ0_9PSEU</name>
<comment type="caution">
    <text evidence="1">The sequence shown here is derived from an EMBL/GenBank/DDBJ whole genome shotgun (WGS) entry which is preliminary data.</text>
</comment>
<evidence type="ECO:0000313" key="2">
    <source>
        <dbReference type="Proteomes" id="UP001141259"/>
    </source>
</evidence>
<sequence>MVRITEEALTAMTEGVRRLDPQADDELHWRADLVGRIDGEPHLRSYHFGPAGSKDEAKRLAVEKFGHEWDQTPRVTTVERYRNWRMWESQPEGRLGMG</sequence>
<gene>
    <name evidence="1" type="ORF">NZH93_11625</name>
</gene>
<dbReference type="EMBL" id="JANYMP010000004">
    <property type="protein sequence ID" value="MCS7477505.1"/>
    <property type="molecule type" value="Genomic_DNA"/>
</dbReference>
<evidence type="ECO:0000313" key="1">
    <source>
        <dbReference type="EMBL" id="MCS7477505.1"/>
    </source>
</evidence>
<accession>A0A9X2VIZ0</accession>
<dbReference type="RefSeq" id="WP_259623003.1">
    <property type="nucleotide sequence ID" value="NZ_JANYMP010000004.1"/>
</dbReference>
<keyword evidence="2" id="KW-1185">Reference proteome</keyword>
<organism evidence="1 2">
    <name type="scientific">Umezawaea endophytica</name>
    <dbReference type="NCBI Taxonomy" id="1654476"/>
    <lineage>
        <taxon>Bacteria</taxon>
        <taxon>Bacillati</taxon>
        <taxon>Actinomycetota</taxon>
        <taxon>Actinomycetes</taxon>
        <taxon>Pseudonocardiales</taxon>
        <taxon>Pseudonocardiaceae</taxon>
        <taxon>Umezawaea</taxon>
    </lineage>
</organism>
<dbReference type="AlphaFoldDB" id="A0A9X2VIZ0"/>